<gene>
    <name evidence="3" type="ORF">N7498_002732</name>
</gene>
<evidence type="ECO:0000313" key="4">
    <source>
        <dbReference type="Proteomes" id="UP001150904"/>
    </source>
</evidence>
<sequence length="234" mass="22221">MQSKVVAALFFSTLALAAPAPQATSDSTVTDGSGFDLGDAADALSDVPSSILSVLETAIPASWYNDLADPASQSSMIAAMEAGTMPAWYNNLPASVKAWATSADEFGLADVTATADSADSTDSPSGSTGSAAVQTTAASTSSASESASVASVSGSAAMQTTATSTSSASESASVASVSGSAAMQTTATSTSSGSASASSKAASSTSTGGAPIATGSVAMSLAGAVGLLGLAIAL</sequence>
<organism evidence="3 4">
    <name type="scientific">Penicillium cinerascens</name>
    <dbReference type="NCBI Taxonomy" id="70096"/>
    <lineage>
        <taxon>Eukaryota</taxon>
        <taxon>Fungi</taxon>
        <taxon>Dikarya</taxon>
        <taxon>Ascomycota</taxon>
        <taxon>Pezizomycotina</taxon>
        <taxon>Eurotiomycetes</taxon>
        <taxon>Eurotiomycetidae</taxon>
        <taxon>Eurotiales</taxon>
        <taxon>Aspergillaceae</taxon>
        <taxon>Penicillium</taxon>
    </lineage>
</organism>
<feature type="signal peptide" evidence="2">
    <location>
        <begin position="1"/>
        <end position="17"/>
    </location>
</feature>
<comment type="caution">
    <text evidence="3">The sequence shown here is derived from an EMBL/GenBank/DDBJ whole genome shotgun (WGS) entry which is preliminary data.</text>
</comment>
<evidence type="ECO:0000256" key="2">
    <source>
        <dbReference type="SAM" id="SignalP"/>
    </source>
</evidence>
<reference evidence="3" key="2">
    <citation type="journal article" date="2023" name="IMA Fungus">
        <title>Comparative genomic study of the Penicillium genus elucidates a diverse pangenome and 15 lateral gene transfer events.</title>
        <authorList>
            <person name="Petersen C."/>
            <person name="Sorensen T."/>
            <person name="Nielsen M.R."/>
            <person name="Sondergaard T.E."/>
            <person name="Sorensen J.L."/>
            <person name="Fitzpatrick D.A."/>
            <person name="Frisvad J.C."/>
            <person name="Nielsen K.L."/>
        </authorList>
    </citation>
    <scope>NUCLEOTIDE SEQUENCE</scope>
    <source>
        <strain evidence="3">IBT 15544</strain>
    </source>
</reference>
<proteinExistence type="predicted"/>
<protein>
    <submittedName>
        <fullName evidence="3">Uncharacterized protein</fullName>
    </submittedName>
</protein>
<name>A0A9W9NAJ7_9EURO</name>
<evidence type="ECO:0000313" key="3">
    <source>
        <dbReference type="EMBL" id="KAJ5216325.1"/>
    </source>
</evidence>
<feature type="region of interest" description="Disordered" evidence="1">
    <location>
        <begin position="188"/>
        <end position="208"/>
    </location>
</feature>
<feature type="region of interest" description="Disordered" evidence="1">
    <location>
        <begin position="115"/>
        <end position="138"/>
    </location>
</feature>
<dbReference type="Proteomes" id="UP001150904">
    <property type="component" value="Unassembled WGS sequence"/>
</dbReference>
<dbReference type="EMBL" id="JAPQKR010000005">
    <property type="protein sequence ID" value="KAJ5216325.1"/>
    <property type="molecule type" value="Genomic_DNA"/>
</dbReference>
<evidence type="ECO:0000256" key="1">
    <source>
        <dbReference type="SAM" id="MobiDB-lite"/>
    </source>
</evidence>
<dbReference type="AlphaFoldDB" id="A0A9W9NAJ7"/>
<reference evidence="3" key="1">
    <citation type="submission" date="2022-12" db="EMBL/GenBank/DDBJ databases">
        <authorList>
            <person name="Petersen C."/>
        </authorList>
    </citation>
    <scope>NUCLEOTIDE SEQUENCE</scope>
    <source>
        <strain evidence="3">IBT 15544</strain>
    </source>
</reference>
<feature type="chain" id="PRO_5040718465" evidence="2">
    <location>
        <begin position="18"/>
        <end position="234"/>
    </location>
</feature>
<accession>A0A9W9NAJ7</accession>
<dbReference type="GeneID" id="83177095"/>
<keyword evidence="2" id="KW-0732">Signal</keyword>
<dbReference type="RefSeq" id="XP_058312138.1">
    <property type="nucleotide sequence ID" value="XM_058449794.1"/>
</dbReference>
<dbReference type="OrthoDB" id="5419608at2759"/>
<keyword evidence="4" id="KW-1185">Reference proteome</keyword>